<feature type="domain" description="RNA polymerase III subunit RPC82-related helix-turn-helix" evidence="11">
    <location>
        <begin position="23"/>
        <end position="84"/>
    </location>
</feature>
<name>A0A9P8T603_9ASCO</name>
<keyword evidence="5 8" id="KW-0804">Transcription</keyword>
<evidence type="ECO:0000259" key="10">
    <source>
        <dbReference type="Pfam" id="PF05645"/>
    </source>
</evidence>
<accession>A0A9P8T603</accession>
<dbReference type="InterPro" id="IPR008806">
    <property type="entry name" value="RNA_pol_III_Rpc82_C"/>
</dbReference>
<dbReference type="GeneID" id="70235432"/>
<evidence type="ECO:0000256" key="6">
    <source>
        <dbReference type="ARBA" id="ARBA00023242"/>
    </source>
</evidence>
<keyword evidence="4 8" id="KW-0240">DNA-directed RNA polymerase</keyword>
<keyword evidence="6 8" id="KW-0539">Nucleus</keyword>
<dbReference type="Gene3D" id="1.10.10.10">
    <property type="entry name" value="Winged helix-like DNA-binding domain superfamily/Winged helix DNA-binding domain"/>
    <property type="match status" value="2"/>
</dbReference>
<dbReference type="PANTHER" id="PTHR12949:SF0">
    <property type="entry name" value="DNA-DIRECTED RNA POLYMERASE III SUBUNIT RPC3"/>
    <property type="match status" value="1"/>
</dbReference>
<dbReference type="RefSeq" id="XP_046061602.1">
    <property type="nucleotide sequence ID" value="XM_046204444.1"/>
</dbReference>
<reference evidence="13" key="1">
    <citation type="journal article" date="2021" name="Open Biol.">
        <title>Shared evolutionary footprints suggest mitochondrial oxidative damage underlies multiple complex I losses in fungi.</title>
        <authorList>
            <person name="Schikora-Tamarit M.A."/>
            <person name="Marcet-Houben M."/>
            <person name="Nosek J."/>
            <person name="Gabaldon T."/>
        </authorList>
    </citation>
    <scope>NUCLEOTIDE SEQUENCE</scope>
    <source>
        <strain evidence="13">CBS6075</strain>
    </source>
</reference>
<dbReference type="Pfam" id="PF22536">
    <property type="entry name" value="WHD_POLR3C"/>
    <property type="match status" value="1"/>
</dbReference>
<evidence type="ECO:0000313" key="13">
    <source>
        <dbReference type="EMBL" id="KAH3666471.1"/>
    </source>
</evidence>
<dbReference type="InterPro" id="IPR039748">
    <property type="entry name" value="RPC3"/>
</dbReference>
<feature type="region of interest" description="Disordered" evidence="9">
    <location>
        <begin position="368"/>
        <end position="388"/>
    </location>
</feature>
<dbReference type="Pfam" id="PF08221">
    <property type="entry name" value="HTH_9"/>
    <property type="match status" value="1"/>
</dbReference>
<proteinExistence type="inferred from homology"/>
<evidence type="ECO:0000256" key="2">
    <source>
        <dbReference type="ARBA" id="ARBA00011206"/>
    </source>
</evidence>
<organism evidence="13 14">
    <name type="scientific">Ogataea philodendri</name>
    <dbReference type="NCBI Taxonomy" id="1378263"/>
    <lineage>
        <taxon>Eukaryota</taxon>
        <taxon>Fungi</taxon>
        <taxon>Dikarya</taxon>
        <taxon>Ascomycota</taxon>
        <taxon>Saccharomycotina</taxon>
        <taxon>Pichiomycetes</taxon>
        <taxon>Pichiales</taxon>
        <taxon>Pichiaceae</taxon>
        <taxon>Ogataea</taxon>
    </lineage>
</organism>
<dbReference type="EMBL" id="JAEUBE010000255">
    <property type="protein sequence ID" value="KAH3666471.1"/>
    <property type="molecule type" value="Genomic_DNA"/>
</dbReference>
<evidence type="ECO:0000256" key="8">
    <source>
        <dbReference type="RuleBase" id="RU367076"/>
    </source>
</evidence>
<dbReference type="OrthoDB" id="272392at2759"/>
<reference evidence="13" key="2">
    <citation type="submission" date="2021-01" db="EMBL/GenBank/DDBJ databases">
        <authorList>
            <person name="Schikora-Tamarit M.A."/>
        </authorList>
    </citation>
    <scope>NUCLEOTIDE SEQUENCE</scope>
    <source>
        <strain evidence="13">CBS6075</strain>
    </source>
</reference>
<dbReference type="GO" id="GO:0003697">
    <property type="term" value="F:single-stranded DNA binding"/>
    <property type="evidence" value="ECO:0007669"/>
    <property type="project" value="UniProtKB-UniRule"/>
</dbReference>
<dbReference type="Pfam" id="PF05645">
    <property type="entry name" value="RNA_pol_Rpc82"/>
    <property type="match status" value="1"/>
</dbReference>
<dbReference type="InterPro" id="IPR013197">
    <property type="entry name" value="RNA_pol_III_RPC82-rel_HTH"/>
</dbReference>
<dbReference type="GO" id="GO:0005666">
    <property type="term" value="C:RNA polymerase III complex"/>
    <property type="evidence" value="ECO:0007669"/>
    <property type="project" value="UniProtKB-UniRule"/>
</dbReference>
<feature type="domain" description="RNA polymerase III Rpc82 C -terminal" evidence="10">
    <location>
        <begin position="158"/>
        <end position="460"/>
    </location>
</feature>
<dbReference type="InterPro" id="IPR055207">
    <property type="entry name" value="POLR3C_WHD"/>
</dbReference>
<comment type="subcellular location">
    <subcellularLocation>
        <location evidence="1 8">Nucleus</location>
    </subcellularLocation>
</comment>
<dbReference type="Pfam" id="PF20912">
    <property type="entry name" value="RPC3_helical"/>
    <property type="match status" value="1"/>
</dbReference>
<dbReference type="PANTHER" id="PTHR12949">
    <property type="entry name" value="RNA POLYMERASE III DNA DIRECTED -RELATED"/>
    <property type="match status" value="1"/>
</dbReference>
<comment type="similarity">
    <text evidence="8">Belongs to the RNA polymerase beta chain family.</text>
</comment>
<gene>
    <name evidence="13" type="ORF">OGAPHI_003467</name>
</gene>
<evidence type="ECO:0000256" key="7">
    <source>
        <dbReference type="ARBA" id="ARBA00025127"/>
    </source>
</evidence>
<dbReference type="InterPro" id="IPR036388">
    <property type="entry name" value="WH-like_DNA-bd_sf"/>
</dbReference>
<evidence type="ECO:0000259" key="12">
    <source>
        <dbReference type="Pfam" id="PF22536"/>
    </source>
</evidence>
<dbReference type="GO" id="GO:0006351">
    <property type="term" value="P:DNA-templated transcription"/>
    <property type="evidence" value="ECO:0007669"/>
    <property type="project" value="InterPro"/>
</dbReference>
<dbReference type="Proteomes" id="UP000769157">
    <property type="component" value="Unassembled WGS sequence"/>
</dbReference>
<comment type="function">
    <text evidence="7 8">DNA-dependent RNA polymerase catalyzes the transcription of DNA into RNA using the four ribonucleoside triphosphates as substrates. Specific core component of RNA polymerase III which synthesizes small RNAs, such as 5S rRNA and tRNAs.</text>
</comment>
<evidence type="ECO:0000256" key="9">
    <source>
        <dbReference type="SAM" id="MobiDB-lite"/>
    </source>
</evidence>
<dbReference type="AlphaFoldDB" id="A0A9P8T603"/>
<evidence type="ECO:0000259" key="11">
    <source>
        <dbReference type="Pfam" id="PF08221"/>
    </source>
</evidence>
<comment type="subunit">
    <text evidence="2 8">Component of the RNA polymerase III (Pol III) complex consisting of 17 subunits.</text>
</comment>
<comment type="caution">
    <text evidence="13">The sequence shown here is derived from an EMBL/GenBank/DDBJ whole genome shotgun (WGS) entry which is preliminary data.</text>
</comment>
<evidence type="ECO:0000256" key="3">
    <source>
        <dbReference type="ARBA" id="ARBA00016689"/>
    </source>
</evidence>
<evidence type="ECO:0000313" key="14">
    <source>
        <dbReference type="Proteomes" id="UP000769157"/>
    </source>
</evidence>
<evidence type="ECO:0000256" key="4">
    <source>
        <dbReference type="ARBA" id="ARBA00022478"/>
    </source>
</evidence>
<keyword evidence="14" id="KW-1185">Reference proteome</keyword>
<feature type="domain" description="DNA-directed RNA polymerase III subunit RPC3 winged-helix" evidence="12">
    <location>
        <begin position="469"/>
        <end position="541"/>
    </location>
</feature>
<sequence>MTAREGVPTELPSSMKTKSPESFLFTSLLKLFLGEQAAYVFGILLDHKRLTLFQLQKYSKLKLSPLKKILVSLIQLECAVYFEENNYITERSQTYYSSSFNGCYKFLYANSIINDIARDYGDLHATIIEQVLVNGHLTAGEFVMTADGEDQARKIESAFSSLVNDSWIVAIDNTHTQNKFDVFKKMYEQQTAAFNSENAGKVISQSKKLQMIKDEARRKHQQLIHEGKSKAHLFVNDSTAMFPKVDPEVPLAFNFERYLKRLRSLHFASEAKHKVGTVSSKIYALILNRVEAKSTDVQSRELELERFLSNMGQSAVGLDPRIIAQITGRKELKDQERGMNISVNDVYKELVRNGEKFNVSTKSVMNTIADPSAETGRKRSKENSGNPGVKRVKLELDEVFERLESPEVESEDEKDGDYPSAKLMATILHHLKLLAADSEFPFLSETDSGQFHVPFTRLSPIIAKHAFKQYVKATMGQDALKVLNCIEDKRLTDEKAISKSVLMKETVVRNVLSRLLSFNVIELQEIPKTQDRSAMRAVYAFRFKPQSAIQMFKKSIMYNLGQILEKMEQHKQQNSILLDKIGREDVKGREAELLLPSELKQLAQYYDYERTCITRFGRLRTAIDVFEFLIA</sequence>
<evidence type="ECO:0000256" key="5">
    <source>
        <dbReference type="ARBA" id="ARBA00023163"/>
    </source>
</evidence>
<protein>
    <recommendedName>
        <fullName evidence="3 8">DNA-directed RNA polymerase III subunit RPC3</fullName>
        <shortName evidence="8">RNA polymerase III subunit C3</shortName>
    </recommendedName>
</protein>
<evidence type="ECO:0000256" key="1">
    <source>
        <dbReference type="ARBA" id="ARBA00004123"/>
    </source>
</evidence>